<keyword evidence="1" id="KW-0808">Transferase</keyword>
<dbReference type="Gene3D" id="3.40.50.150">
    <property type="entry name" value="Vaccinia Virus protein VP39"/>
    <property type="match status" value="1"/>
</dbReference>
<dbReference type="RefSeq" id="WP_167363192.1">
    <property type="nucleotide sequence ID" value="NZ_FOYV01000001.1"/>
</dbReference>
<accession>A0A1I6G5F2</accession>
<name>A0A1I6G5F2_9GAMM</name>
<proteinExistence type="predicted"/>
<dbReference type="GO" id="GO:0032259">
    <property type="term" value="P:methylation"/>
    <property type="evidence" value="ECO:0007669"/>
    <property type="project" value="UniProtKB-KW"/>
</dbReference>
<dbReference type="SUPFAM" id="SSF53335">
    <property type="entry name" value="S-adenosyl-L-methionine-dependent methyltransferases"/>
    <property type="match status" value="1"/>
</dbReference>
<keyword evidence="2" id="KW-1185">Reference proteome</keyword>
<protein>
    <submittedName>
        <fullName evidence="1">Methyltransferase domain-containing protein</fullName>
    </submittedName>
</protein>
<organism evidence="1 2">
    <name type="scientific">Marinobacter gudaonensis</name>
    <dbReference type="NCBI Taxonomy" id="375760"/>
    <lineage>
        <taxon>Bacteria</taxon>
        <taxon>Pseudomonadati</taxon>
        <taxon>Pseudomonadota</taxon>
        <taxon>Gammaproteobacteria</taxon>
        <taxon>Pseudomonadales</taxon>
        <taxon>Marinobacteraceae</taxon>
        <taxon>Marinobacter</taxon>
    </lineage>
</organism>
<dbReference type="AlphaFoldDB" id="A0A1I6G5F2"/>
<gene>
    <name evidence="1" type="ORF">SAMN04488073_0009</name>
</gene>
<dbReference type="EMBL" id="FOYV01000001">
    <property type="protein sequence ID" value="SFR37392.1"/>
    <property type="molecule type" value="Genomic_DNA"/>
</dbReference>
<evidence type="ECO:0000313" key="2">
    <source>
        <dbReference type="Proteomes" id="UP000199290"/>
    </source>
</evidence>
<dbReference type="STRING" id="375760.SAMN04488073_0009"/>
<dbReference type="Proteomes" id="UP000199290">
    <property type="component" value="Unassembled WGS sequence"/>
</dbReference>
<sequence>MRYLVDGVEIRSENAAKPASQKSAAVDFYLASLEGRPKLLDFGCGKLRYSDTLVEVASTVTFVDSFVQLNREQVVRGGKTTVRAFVRSNYSNCQTISSEEIDNHFEKYDVVTCTNVLSAIPCPATLTQVVGSIRRLLKAGGMAVFVNQHRSSYFKRYELGERLLYGYLYEGKRGYSYYGILGKKNIENLLRENGFYINRSWCAGETTFTEASPCR</sequence>
<evidence type="ECO:0000313" key="1">
    <source>
        <dbReference type="EMBL" id="SFR37392.1"/>
    </source>
</evidence>
<dbReference type="InterPro" id="IPR029063">
    <property type="entry name" value="SAM-dependent_MTases_sf"/>
</dbReference>
<keyword evidence="1" id="KW-0489">Methyltransferase</keyword>
<reference evidence="2" key="1">
    <citation type="submission" date="2016-10" db="EMBL/GenBank/DDBJ databases">
        <authorList>
            <person name="Varghese N."/>
            <person name="Submissions S."/>
        </authorList>
    </citation>
    <scope>NUCLEOTIDE SEQUENCE [LARGE SCALE GENOMIC DNA]</scope>
    <source>
        <strain evidence="2">CGMCC 1.6294</strain>
    </source>
</reference>
<dbReference type="GO" id="GO:0008168">
    <property type="term" value="F:methyltransferase activity"/>
    <property type="evidence" value="ECO:0007669"/>
    <property type="project" value="UniProtKB-KW"/>
</dbReference>
<dbReference type="Pfam" id="PF13489">
    <property type="entry name" value="Methyltransf_23"/>
    <property type="match status" value="1"/>
</dbReference>